<feature type="transmembrane region" description="Helical" evidence="14">
    <location>
        <begin position="182"/>
        <end position="206"/>
    </location>
</feature>
<evidence type="ECO:0000256" key="13">
    <source>
        <dbReference type="ARBA" id="ARBA00061463"/>
    </source>
</evidence>
<evidence type="ECO:0000259" key="15">
    <source>
        <dbReference type="Pfam" id="PF01490"/>
    </source>
</evidence>
<evidence type="ECO:0000256" key="8">
    <source>
        <dbReference type="ARBA" id="ARBA00022970"/>
    </source>
</evidence>
<feature type="domain" description="Amino acid transporter transmembrane" evidence="15">
    <location>
        <begin position="28"/>
        <end position="461"/>
    </location>
</feature>
<dbReference type="GO" id="GO:0012505">
    <property type="term" value="C:endomembrane system"/>
    <property type="evidence" value="ECO:0007669"/>
    <property type="project" value="UniProtKB-SubCell"/>
</dbReference>
<keyword evidence="9 14" id="KW-1133">Transmembrane helix</keyword>
<keyword evidence="10 14" id="KW-0472">Membrane</keyword>
<keyword evidence="7" id="KW-0769">Symport</keyword>
<dbReference type="PANTHER" id="PTHR48017">
    <property type="entry name" value="OS05G0424000 PROTEIN-RELATED"/>
    <property type="match status" value="1"/>
</dbReference>
<dbReference type="Pfam" id="PF01490">
    <property type="entry name" value="Aa_trans"/>
    <property type="match status" value="1"/>
</dbReference>
<evidence type="ECO:0000313" key="17">
    <source>
        <dbReference type="Proteomes" id="UP001141552"/>
    </source>
</evidence>
<reference evidence="16" key="1">
    <citation type="submission" date="2022-02" db="EMBL/GenBank/DDBJ databases">
        <authorList>
            <person name="Henning P.M."/>
            <person name="McCubbin A.G."/>
            <person name="Shore J.S."/>
        </authorList>
    </citation>
    <scope>NUCLEOTIDE SEQUENCE</scope>
    <source>
        <strain evidence="16">F60SS</strain>
        <tissue evidence="16">Leaves</tissue>
    </source>
</reference>
<evidence type="ECO:0000256" key="6">
    <source>
        <dbReference type="ARBA" id="ARBA00022692"/>
    </source>
</evidence>
<keyword evidence="11" id="KW-0927">Auxin signaling pathway</keyword>
<dbReference type="GO" id="GO:0009734">
    <property type="term" value="P:auxin-activated signaling pathway"/>
    <property type="evidence" value="ECO:0007669"/>
    <property type="project" value="UniProtKB-KW"/>
</dbReference>
<dbReference type="InterPro" id="IPR013057">
    <property type="entry name" value="AA_transpt_TM"/>
</dbReference>
<comment type="function">
    <text evidence="12">Carrier protein involved in proton-driven auxin influx. Mediates the formation of auxin gradient from developing leaves (site of auxin biosynthesis) to tips by contributing to the loading of auxin in vascular tissues and facilitating acropetal (base to tip) auxin transport within inner tissues of the root apex, and basipetal (tip to base) auxin transport within outer tissues of the root apex. May be involved in lateral roots and nodules formation.</text>
</comment>
<feature type="transmembrane region" description="Helical" evidence="14">
    <location>
        <begin position="378"/>
        <end position="395"/>
    </location>
</feature>
<evidence type="ECO:0000256" key="5">
    <source>
        <dbReference type="ARBA" id="ARBA00022475"/>
    </source>
</evidence>
<comment type="similarity">
    <text evidence="13">Belongs to the amino acid/polyamine transporter 2 family. Amino acid/auxin permease (AAAP) (TC 2.A.18.2) subfamily.</text>
</comment>
<reference evidence="16" key="2">
    <citation type="journal article" date="2023" name="Plants (Basel)">
        <title>Annotation of the Turnera subulata (Passifloraceae) Draft Genome Reveals the S-Locus Evolved after the Divergence of Turneroideae from Passifloroideae in a Stepwise Manner.</title>
        <authorList>
            <person name="Henning P.M."/>
            <person name="Roalson E.H."/>
            <person name="Mir W."/>
            <person name="McCubbin A.G."/>
            <person name="Shore J.S."/>
        </authorList>
    </citation>
    <scope>NUCLEOTIDE SEQUENCE</scope>
    <source>
        <strain evidence="16">F60SS</strain>
    </source>
</reference>
<dbReference type="EMBL" id="JAKUCV010007207">
    <property type="protein sequence ID" value="KAJ4824343.1"/>
    <property type="molecule type" value="Genomic_DNA"/>
</dbReference>
<evidence type="ECO:0000256" key="9">
    <source>
        <dbReference type="ARBA" id="ARBA00022989"/>
    </source>
</evidence>
<evidence type="ECO:0000256" key="14">
    <source>
        <dbReference type="SAM" id="Phobius"/>
    </source>
</evidence>
<organism evidence="16 17">
    <name type="scientific">Turnera subulata</name>
    <dbReference type="NCBI Taxonomy" id="218843"/>
    <lineage>
        <taxon>Eukaryota</taxon>
        <taxon>Viridiplantae</taxon>
        <taxon>Streptophyta</taxon>
        <taxon>Embryophyta</taxon>
        <taxon>Tracheophyta</taxon>
        <taxon>Spermatophyta</taxon>
        <taxon>Magnoliopsida</taxon>
        <taxon>eudicotyledons</taxon>
        <taxon>Gunneridae</taxon>
        <taxon>Pentapetalae</taxon>
        <taxon>rosids</taxon>
        <taxon>fabids</taxon>
        <taxon>Malpighiales</taxon>
        <taxon>Passifloraceae</taxon>
        <taxon>Turnera</taxon>
    </lineage>
</organism>
<dbReference type="AlphaFoldDB" id="A0A9Q0F3L9"/>
<feature type="transmembrane region" description="Helical" evidence="14">
    <location>
        <begin position="440"/>
        <end position="461"/>
    </location>
</feature>
<accession>A0A9Q0F3L9</accession>
<feature type="transmembrane region" description="Helical" evidence="14">
    <location>
        <begin position="273"/>
        <end position="294"/>
    </location>
</feature>
<dbReference type="Proteomes" id="UP001141552">
    <property type="component" value="Unassembled WGS sequence"/>
</dbReference>
<dbReference type="GO" id="GO:0015293">
    <property type="term" value="F:symporter activity"/>
    <property type="evidence" value="ECO:0007669"/>
    <property type="project" value="UniProtKB-KW"/>
</dbReference>
<name>A0A9Q0F3L9_9ROSI</name>
<keyword evidence="4" id="KW-0813">Transport</keyword>
<sequence length="473" mass="51393">MAASEIQNKKSFGLDLVDTDDDGRIKRTGNLATASAHIITAVIGSGVLSLAWATAQLGWIAGPISLFTFAIVTGFASCLLADSYRFPGPIEGTRAHTYRGAVKAHLGGLHYKLSGIAQYTSLVGTSIGYTLTSAISMAAIKKSNCFHKNGHGADCKTSNNLFMLIFGISQVILSQLPNFHKLAGLSVIAAVMSFSYSLIGLGLSIAKIAEGKHVPSSITGVVVGVDVTSSQKIWNCLQAIGNIAFAYVFSNVLVEIQDTLKSSPPETQVMKKASMIGITVTTIFYMLCGVLGYAAFGNKAPGNFLTGFGFYEPYWLIDFGNACIVVHLLGAYQVFAQPIFQFVEGCCSKRWPQSEFIKKEYPVTIPFWGVFPLNPFRLVWRTGYVILTTLVAIIFPFFNSVVGLLGSITFWPLTLYFPIEMHISQAKIPRFSSTWIWLRILSLVCMIVTILAGAASIKGIITELKAYKPFQFS</sequence>
<feature type="transmembrane region" description="Helical" evidence="14">
    <location>
        <begin position="158"/>
        <end position="176"/>
    </location>
</feature>
<keyword evidence="6 14" id="KW-0812">Transmembrane</keyword>
<evidence type="ECO:0000256" key="7">
    <source>
        <dbReference type="ARBA" id="ARBA00022847"/>
    </source>
</evidence>
<feature type="transmembrane region" description="Helical" evidence="14">
    <location>
        <begin position="314"/>
        <end position="335"/>
    </location>
</feature>
<dbReference type="FunFam" id="1.20.1740.10:FF:000055">
    <property type="entry name" value="Amino acid permease 6"/>
    <property type="match status" value="1"/>
</dbReference>
<keyword evidence="5" id="KW-1003">Cell membrane</keyword>
<dbReference type="GO" id="GO:0006865">
    <property type="term" value="P:amino acid transport"/>
    <property type="evidence" value="ECO:0007669"/>
    <property type="project" value="UniProtKB-KW"/>
</dbReference>
<dbReference type="OrthoDB" id="40134at2759"/>
<evidence type="ECO:0000256" key="3">
    <source>
        <dbReference type="ARBA" id="ARBA00005590"/>
    </source>
</evidence>
<proteinExistence type="inferred from homology"/>
<evidence type="ECO:0000256" key="12">
    <source>
        <dbReference type="ARBA" id="ARBA00045588"/>
    </source>
</evidence>
<protein>
    <recommendedName>
        <fullName evidence="15">Amino acid transporter transmembrane domain-containing protein</fullName>
    </recommendedName>
</protein>
<evidence type="ECO:0000256" key="4">
    <source>
        <dbReference type="ARBA" id="ARBA00022448"/>
    </source>
</evidence>
<feature type="transmembrane region" description="Helical" evidence="14">
    <location>
        <begin position="34"/>
        <end position="53"/>
    </location>
</feature>
<comment type="similarity">
    <text evidence="3">Belongs to the amino acid/polyamine transporter 2 family. Amino acid/auxin permease (AAAP) (TC 2.A.18.1) subfamily.</text>
</comment>
<evidence type="ECO:0000256" key="10">
    <source>
        <dbReference type="ARBA" id="ARBA00023136"/>
    </source>
</evidence>
<feature type="transmembrane region" description="Helical" evidence="14">
    <location>
        <begin position="59"/>
        <end position="81"/>
    </location>
</feature>
<dbReference type="GO" id="GO:0005886">
    <property type="term" value="C:plasma membrane"/>
    <property type="evidence" value="ECO:0007669"/>
    <property type="project" value="UniProtKB-SubCell"/>
</dbReference>
<evidence type="ECO:0000256" key="2">
    <source>
        <dbReference type="ARBA" id="ARBA00004236"/>
    </source>
</evidence>
<comment type="caution">
    <text evidence="16">The sequence shown here is derived from an EMBL/GenBank/DDBJ whole genome shotgun (WGS) entry which is preliminary data.</text>
</comment>
<keyword evidence="8" id="KW-0029">Amino-acid transport</keyword>
<evidence type="ECO:0000313" key="16">
    <source>
        <dbReference type="EMBL" id="KAJ4824343.1"/>
    </source>
</evidence>
<gene>
    <name evidence="16" type="ORF">Tsubulata_104307</name>
</gene>
<keyword evidence="17" id="KW-1185">Reference proteome</keyword>
<evidence type="ECO:0000256" key="1">
    <source>
        <dbReference type="ARBA" id="ARBA00004127"/>
    </source>
</evidence>
<comment type="subcellular location">
    <subcellularLocation>
        <location evidence="2">Cell membrane</location>
    </subcellularLocation>
    <subcellularLocation>
        <location evidence="1">Endomembrane system</location>
        <topology evidence="1">Multi-pass membrane protein</topology>
    </subcellularLocation>
</comment>
<evidence type="ECO:0000256" key="11">
    <source>
        <dbReference type="ARBA" id="ARBA00023294"/>
    </source>
</evidence>